<dbReference type="GO" id="GO:0005615">
    <property type="term" value="C:extracellular space"/>
    <property type="evidence" value="ECO:0007669"/>
    <property type="project" value="InterPro"/>
</dbReference>
<dbReference type="SMART" id="SM00330">
    <property type="entry name" value="PIPKc"/>
    <property type="match status" value="1"/>
</dbReference>
<dbReference type="GO" id="GO:0005886">
    <property type="term" value="C:plasma membrane"/>
    <property type="evidence" value="ECO:0007669"/>
    <property type="project" value="TreeGrafter"/>
</dbReference>
<dbReference type="AlphaFoldDB" id="A0A6A4TKQ9"/>
<dbReference type="Pfam" id="PF01504">
    <property type="entry name" value="PIP5K"/>
    <property type="match status" value="1"/>
</dbReference>
<dbReference type="InterPro" id="IPR020858">
    <property type="entry name" value="Serum_albumin-like"/>
</dbReference>
<keyword evidence="3" id="KW-0963">Cytoplasm</keyword>
<keyword evidence="6" id="KW-0808">Transferase</keyword>
<dbReference type="InterPro" id="IPR002498">
    <property type="entry name" value="PInositol-4-P-4/5-kinase_core"/>
</dbReference>
<accession>A0A6A4TKQ9</accession>
<dbReference type="InterPro" id="IPR027483">
    <property type="entry name" value="PInositol-4-P-4/5-kinase_C_sf"/>
</dbReference>
<protein>
    <recommendedName>
        <fullName evidence="8">PIPK domain-containing protein</fullName>
    </recommendedName>
</protein>
<keyword evidence="6" id="KW-0547">Nucleotide-binding</keyword>
<feature type="region of interest" description="Disordered" evidence="7">
    <location>
        <begin position="726"/>
        <end position="747"/>
    </location>
</feature>
<dbReference type="CDD" id="cd17301">
    <property type="entry name" value="PIPKc_PIP5KI"/>
    <property type="match status" value="1"/>
</dbReference>
<evidence type="ECO:0000256" key="5">
    <source>
        <dbReference type="ARBA" id="ARBA00022737"/>
    </source>
</evidence>
<evidence type="ECO:0000256" key="2">
    <source>
        <dbReference type="ARBA" id="ARBA00004613"/>
    </source>
</evidence>
<dbReference type="InterPro" id="IPR027484">
    <property type="entry name" value="PInositol-4-P-5-kinase_N"/>
</dbReference>
<evidence type="ECO:0000313" key="9">
    <source>
        <dbReference type="EMBL" id="KAF0045409.1"/>
    </source>
</evidence>
<dbReference type="SUPFAM" id="SSF56104">
    <property type="entry name" value="SAICAR synthase-like"/>
    <property type="match status" value="1"/>
</dbReference>
<evidence type="ECO:0000256" key="7">
    <source>
        <dbReference type="SAM" id="MobiDB-lite"/>
    </source>
</evidence>
<evidence type="ECO:0000259" key="8">
    <source>
        <dbReference type="PROSITE" id="PS51455"/>
    </source>
</evidence>
<dbReference type="PANTHER" id="PTHR23086:SF54">
    <property type="entry name" value="PHOSPHATIDYLINOSITOL 4-PHOSPHATE 5-KINASE TYPE-1 ALPHA"/>
    <property type="match status" value="1"/>
</dbReference>
<comment type="caution">
    <text evidence="9">The sequence shown here is derived from an EMBL/GenBank/DDBJ whole genome shotgun (WGS) entry which is preliminary data.</text>
</comment>
<feature type="region of interest" description="Disordered" evidence="7">
    <location>
        <begin position="496"/>
        <end position="526"/>
    </location>
</feature>
<feature type="compositionally biased region" description="Polar residues" evidence="7">
    <location>
        <begin position="1217"/>
        <end position="1229"/>
    </location>
</feature>
<dbReference type="Gene3D" id="3.30.800.10">
    <property type="entry name" value="Phosphatidylinositol Phosphate Kinase II Beta"/>
    <property type="match status" value="1"/>
</dbReference>
<evidence type="ECO:0000256" key="4">
    <source>
        <dbReference type="ARBA" id="ARBA00022525"/>
    </source>
</evidence>
<dbReference type="GO" id="GO:0005737">
    <property type="term" value="C:cytoplasm"/>
    <property type="evidence" value="ECO:0007669"/>
    <property type="project" value="UniProtKB-SubCell"/>
</dbReference>
<dbReference type="GO" id="GO:0007165">
    <property type="term" value="P:signal transduction"/>
    <property type="evidence" value="ECO:0007669"/>
    <property type="project" value="InterPro"/>
</dbReference>
<evidence type="ECO:0000256" key="6">
    <source>
        <dbReference type="PROSITE-ProRule" id="PRU00781"/>
    </source>
</evidence>
<evidence type="ECO:0000313" key="10">
    <source>
        <dbReference type="Proteomes" id="UP000438429"/>
    </source>
</evidence>
<keyword evidence="4" id="KW-0964">Secreted</keyword>
<dbReference type="GO" id="GO:0016308">
    <property type="term" value="F:1-phosphatidylinositol-4-phosphate 5-kinase activity"/>
    <property type="evidence" value="ECO:0007669"/>
    <property type="project" value="TreeGrafter"/>
</dbReference>
<dbReference type="InterPro" id="IPR008605">
    <property type="entry name" value="ECM1"/>
</dbReference>
<dbReference type="Pfam" id="PF05782">
    <property type="entry name" value="ECM1"/>
    <property type="match status" value="2"/>
</dbReference>
<name>A0A6A4TKQ9_SCOMX</name>
<proteinExistence type="predicted"/>
<dbReference type="InterPro" id="IPR023610">
    <property type="entry name" value="PInositol-4/5-P-5/4-kinase"/>
</dbReference>
<feature type="compositionally biased region" description="Polar residues" evidence="7">
    <location>
        <begin position="729"/>
        <end position="739"/>
    </location>
</feature>
<evidence type="ECO:0000256" key="1">
    <source>
        <dbReference type="ARBA" id="ARBA00004496"/>
    </source>
</evidence>
<dbReference type="SUPFAM" id="SSF48552">
    <property type="entry name" value="Serum albumin-like"/>
    <property type="match status" value="2"/>
</dbReference>
<keyword evidence="6" id="KW-0418">Kinase</keyword>
<sequence length="1275" mass="142509">MFVHALGLGLGLVDPRAEGSQRITHEHIFEQREVTFDLDNKEMEGPDSDIMQKEVDWKDLFDPQAQPRILDYPVQFPLSRPTPDNLQAICHNGDRRPTYPVSYFPASGFGQQRRRASAVNNAESWFSTCCEGNQTWGMEGTLCCAKQAWELSVKSFCNEDSSVKDRLYHCCRLTDSDLLNCFNNDAPNPNYEPTEEIPLPPLPSTLVFVFDPNTCQRTVMTQYIVRGNREKKMMTPSTSKKIDINFPPGRPTADSIDSLCRNQNLRPLYNVKCLPGVGYEWLVRQAKTVNHMEKGFKQCCRKKQDVLNCADRKWSEELNKFCLVKKGGKVDFPCCSGDGANDRHNCFQNMSADPHYNMTSATEQLSLGNICDTHKIIKKKFPLGFPLKGFVEQCCPLSEEDNTICFVQKLEEVSKSLCSSGKALPLALRRCCRMSSQETPQCISKILTDAITKATKVLRQKKKKREGLASRSPPLLPHVFTRDSTVYIQNSYGCHHQSDQGLASEEEEKSDGGAVAPPRHEPQNSSVGAVCDVNSQIVMATAGTADSGSTAPTAVKTVRRGDHGGIVIRVYLLCIVCFGSAVHRFHTEGFELQVYNVHNIIFCTCIDPWHYSIEVDVAIGYRPEVLAEWTVYQTVINKFFHVKSCQLSLKNDFERHVNDVCTGHDTDQQHPENGPFRGTDVRIDKTPLHYMYSPNKSRNGLCSQLCGGKKNKFRVISLRRWSQKALNMPGSSNTTQSMKKTIGHRGVETTTGETTYKKTTSSALKGAIQLGIAHTVGSLSQKAERDVLMQDFVVVESIFFPSEGSNLTPAHHYSDFRFKTYAPIAFRYFRELFGIRPDDYLYSLCNEPLIELSNPGASGSIFYVSSDDEFIIKTVLHKEAEFLQKLLPGYFMNINQNKRTLLPKFYGLYCVQAGGKNIRMVVMNNLLPRIIPMHLKYDLKGSTYKRRASPKEREKAVPIYKDLDFIQDLPDGLLLEADNYNALCKTIQRDCLLLQSFKIMDYSLLMGIHNMDQASRERGGGNSSDSCGSEGAVTPDQRRPQTQKSLYCTAMESIQGEARGKGALDSEDHMGGIPARSTKGERLLIYIGIIDILQSYRFIKKLEHSWKALVHDGDTVSVHRPGFYAERFQQFMCSTAFKKIPRNRGGCQGGLRRAPTLGAPTPLSQATGQMAVDSRLVYHSYFRSTESEADIGVQSGRPDLVPRTPPLIDNPADYDANLSTSSLGSTGVASASPPLRLGAEGATDNSSNLSGKEDVVSLSDIVPETNICFVSINYD</sequence>
<feature type="domain" description="PIPK" evidence="8">
    <location>
        <begin position="760"/>
        <end position="1136"/>
    </location>
</feature>
<evidence type="ECO:0000256" key="3">
    <source>
        <dbReference type="ARBA" id="ARBA00022490"/>
    </source>
</evidence>
<dbReference type="EMBL" id="VEVO01000002">
    <property type="protein sequence ID" value="KAF0045409.1"/>
    <property type="molecule type" value="Genomic_DNA"/>
</dbReference>
<keyword evidence="5" id="KW-0677">Repeat</keyword>
<dbReference type="FunFam" id="3.30.800.10:FF:000001">
    <property type="entry name" value="phosphatidylinositol 4-phosphate 5-kinase type-1 gamma"/>
    <property type="match status" value="1"/>
</dbReference>
<dbReference type="GO" id="GO:0005524">
    <property type="term" value="F:ATP binding"/>
    <property type="evidence" value="ECO:0007669"/>
    <property type="project" value="UniProtKB-UniRule"/>
</dbReference>
<feature type="region of interest" description="Disordered" evidence="7">
    <location>
        <begin position="1014"/>
        <end position="1042"/>
    </location>
</feature>
<dbReference type="GO" id="GO:0046854">
    <property type="term" value="P:phosphatidylinositol phosphate biosynthetic process"/>
    <property type="evidence" value="ECO:0007669"/>
    <property type="project" value="TreeGrafter"/>
</dbReference>
<reference evidence="9 10" key="1">
    <citation type="submission" date="2019-06" db="EMBL/GenBank/DDBJ databases">
        <title>Draft genomes of female and male turbot (Scophthalmus maximus).</title>
        <authorList>
            <person name="Xu H."/>
            <person name="Xu X.-W."/>
            <person name="Shao C."/>
            <person name="Chen S."/>
        </authorList>
    </citation>
    <scope>NUCLEOTIDE SEQUENCE [LARGE SCALE GENOMIC DNA]</scope>
    <source>
        <strain evidence="9">Ysfricsl-2016a</strain>
        <tissue evidence="9">Blood</tissue>
    </source>
</reference>
<gene>
    <name evidence="9" type="ORF">F2P81_001938</name>
</gene>
<dbReference type="Gene3D" id="3.30.810.10">
    <property type="entry name" value="2-Layer Sandwich"/>
    <property type="match status" value="1"/>
</dbReference>
<keyword evidence="6" id="KW-0067">ATP-binding</keyword>
<organism evidence="9 10">
    <name type="scientific">Scophthalmus maximus</name>
    <name type="common">Turbot</name>
    <name type="synonym">Psetta maxima</name>
    <dbReference type="NCBI Taxonomy" id="52904"/>
    <lineage>
        <taxon>Eukaryota</taxon>
        <taxon>Metazoa</taxon>
        <taxon>Chordata</taxon>
        <taxon>Craniata</taxon>
        <taxon>Vertebrata</taxon>
        <taxon>Euteleostomi</taxon>
        <taxon>Actinopterygii</taxon>
        <taxon>Neopterygii</taxon>
        <taxon>Teleostei</taxon>
        <taxon>Neoteleostei</taxon>
        <taxon>Acanthomorphata</taxon>
        <taxon>Carangaria</taxon>
        <taxon>Pleuronectiformes</taxon>
        <taxon>Pleuronectoidei</taxon>
        <taxon>Scophthalmidae</taxon>
        <taxon>Scophthalmus</taxon>
    </lineage>
</organism>
<dbReference type="PROSITE" id="PS51455">
    <property type="entry name" value="PIPK"/>
    <property type="match status" value="1"/>
</dbReference>
<comment type="subcellular location">
    <subcellularLocation>
        <location evidence="1">Cytoplasm</location>
    </subcellularLocation>
    <subcellularLocation>
        <location evidence="2">Secreted</location>
    </subcellularLocation>
</comment>
<dbReference type="PANTHER" id="PTHR23086">
    <property type="entry name" value="PHOSPHATIDYLINOSITOL-4-PHOSPHATE 5-KINASE"/>
    <property type="match status" value="1"/>
</dbReference>
<feature type="region of interest" description="Disordered" evidence="7">
    <location>
        <begin position="1192"/>
        <end position="1251"/>
    </location>
</feature>
<dbReference type="Proteomes" id="UP000438429">
    <property type="component" value="Unassembled WGS sequence"/>
</dbReference>
<dbReference type="Gene3D" id="1.10.246.10">
    <property type="match status" value="3"/>
</dbReference>